<organism evidence="6 7">
    <name type="scientific">Lymnaea stagnalis</name>
    <name type="common">Great pond snail</name>
    <name type="synonym">Helix stagnalis</name>
    <dbReference type="NCBI Taxonomy" id="6523"/>
    <lineage>
        <taxon>Eukaryota</taxon>
        <taxon>Metazoa</taxon>
        <taxon>Spiralia</taxon>
        <taxon>Lophotrochozoa</taxon>
        <taxon>Mollusca</taxon>
        <taxon>Gastropoda</taxon>
        <taxon>Heterobranchia</taxon>
        <taxon>Euthyneura</taxon>
        <taxon>Panpulmonata</taxon>
        <taxon>Hygrophila</taxon>
        <taxon>Lymnaeoidea</taxon>
        <taxon>Lymnaeidae</taxon>
        <taxon>Lymnaea</taxon>
    </lineage>
</organism>
<comment type="similarity">
    <text evidence="1 5">Belongs to the TCP-1 chaperonin family.</text>
</comment>
<evidence type="ECO:0000256" key="4">
    <source>
        <dbReference type="ARBA" id="ARBA00023186"/>
    </source>
</evidence>
<reference evidence="6 7" key="1">
    <citation type="submission" date="2024-04" db="EMBL/GenBank/DDBJ databases">
        <authorList>
            <consortium name="Genoscope - CEA"/>
            <person name="William W."/>
        </authorList>
    </citation>
    <scope>NUCLEOTIDE SEQUENCE [LARGE SCALE GENOMIC DNA]</scope>
</reference>
<dbReference type="PANTHER" id="PTHR11353">
    <property type="entry name" value="CHAPERONIN"/>
    <property type="match status" value="1"/>
</dbReference>
<proteinExistence type="inferred from homology"/>
<evidence type="ECO:0000313" key="7">
    <source>
        <dbReference type="Proteomes" id="UP001497497"/>
    </source>
</evidence>
<dbReference type="SUPFAM" id="SSF54849">
    <property type="entry name" value="GroEL-intermediate domain like"/>
    <property type="match status" value="1"/>
</dbReference>
<name>A0AAV2IPK6_LYMST</name>
<dbReference type="Proteomes" id="UP001497497">
    <property type="component" value="Unassembled WGS sequence"/>
</dbReference>
<comment type="caution">
    <text evidence="6">The sequence shown here is derived from an EMBL/GenBank/DDBJ whole genome shotgun (WGS) entry which is preliminary data.</text>
</comment>
<dbReference type="Gene3D" id="3.50.7.10">
    <property type="entry name" value="GroEL"/>
    <property type="match status" value="1"/>
</dbReference>
<dbReference type="Gene3D" id="3.30.260.10">
    <property type="entry name" value="TCP-1-like chaperonin intermediate domain"/>
    <property type="match status" value="1"/>
</dbReference>
<sequence>MAIEHADFEGVERLALVTGGEIVSTFDCPEKVKLGTCDLIEEIMIGEDKLLKFSGVALGEACTIVLRGATQQILDEAERSLHDALCVLSQTVKETRTVFGGGCFEMLMADAVNKLAAKTP</sequence>
<dbReference type="SUPFAM" id="SSF52029">
    <property type="entry name" value="GroEL apical domain-like"/>
    <property type="match status" value="1"/>
</dbReference>
<dbReference type="PRINTS" id="PR00304">
    <property type="entry name" value="TCOMPLEXTCP1"/>
</dbReference>
<accession>A0AAV2IPK6</accession>
<keyword evidence="3 5" id="KW-0067">ATP-binding</keyword>
<protein>
    <recommendedName>
        <fullName evidence="8">T-complex protein 1 subunit beta</fullName>
    </recommendedName>
</protein>
<dbReference type="Pfam" id="PF00118">
    <property type="entry name" value="Cpn60_TCP1"/>
    <property type="match status" value="1"/>
</dbReference>
<gene>
    <name evidence="6" type="ORF">GSLYS_00022408001</name>
</gene>
<dbReference type="InterPro" id="IPR027410">
    <property type="entry name" value="TCP-1-like_intermed_sf"/>
</dbReference>
<dbReference type="GO" id="GO:0140662">
    <property type="term" value="F:ATP-dependent protein folding chaperone"/>
    <property type="evidence" value="ECO:0007669"/>
    <property type="project" value="InterPro"/>
</dbReference>
<keyword evidence="7" id="KW-1185">Reference proteome</keyword>
<evidence type="ECO:0000313" key="6">
    <source>
        <dbReference type="EMBL" id="CAL1549091.1"/>
    </source>
</evidence>
<dbReference type="InterPro" id="IPR017998">
    <property type="entry name" value="Chaperone_TCP-1"/>
</dbReference>
<evidence type="ECO:0000256" key="3">
    <source>
        <dbReference type="ARBA" id="ARBA00022840"/>
    </source>
</evidence>
<dbReference type="Gene3D" id="1.10.560.10">
    <property type="entry name" value="GroEL-like equatorial domain"/>
    <property type="match status" value="1"/>
</dbReference>
<evidence type="ECO:0000256" key="5">
    <source>
        <dbReference type="RuleBase" id="RU004187"/>
    </source>
</evidence>
<keyword evidence="4 5" id="KW-0143">Chaperone</keyword>
<dbReference type="InterPro" id="IPR002423">
    <property type="entry name" value="Cpn60/GroEL/TCP-1"/>
</dbReference>
<keyword evidence="2 5" id="KW-0547">Nucleotide-binding</keyword>
<dbReference type="AlphaFoldDB" id="A0AAV2IPK6"/>
<dbReference type="EMBL" id="CAXITT010003746">
    <property type="protein sequence ID" value="CAL1549091.1"/>
    <property type="molecule type" value="Genomic_DNA"/>
</dbReference>
<dbReference type="InterPro" id="IPR027409">
    <property type="entry name" value="GroEL-like_apical_dom_sf"/>
</dbReference>
<evidence type="ECO:0008006" key="8">
    <source>
        <dbReference type="Google" id="ProtNLM"/>
    </source>
</evidence>
<dbReference type="GO" id="GO:0005524">
    <property type="term" value="F:ATP binding"/>
    <property type="evidence" value="ECO:0007669"/>
    <property type="project" value="UniProtKB-KW"/>
</dbReference>
<evidence type="ECO:0000256" key="2">
    <source>
        <dbReference type="ARBA" id="ARBA00022741"/>
    </source>
</evidence>
<dbReference type="InterPro" id="IPR027413">
    <property type="entry name" value="GROEL-like_equatorial_sf"/>
</dbReference>
<evidence type="ECO:0000256" key="1">
    <source>
        <dbReference type="ARBA" id="ARBA00008020"/>
    </source>
</evidence>